<protein>
    <submittedName>
        <fullName evidence="2">Uncharacterized protein</fullName>
    </submittedName>
</protein>
<dbReference type="KEGG" id="ovi:T265_05351"/>
<dbReference type="CTD" id="20319533"/>
<organism evidence="2 3">
    <name type="scientific">Opisthorchis viverrini</name>
    <name type="common">Southeast Asian liver fluke</name>
    <dbReference type="NCBI Taxonomy" id="6198"/>
    <lineage>
        <taxon>Eukaryota</taxon>
        <taxon>Metazoa</taxon>
        <taxon>Spiralia</taxon>
        <taxon>Lophotrochozoa</taxon>
        <taxon>Platyhelminthes</taxon>
        <taxon>Trematoda</taxon>
        <taxon>Digenea</taxon>
        <taxon>Opisthorchiida</taxon>
        <taxon>Opisthorchiata</taxon>
        <taxon>Opisthorchiidae</taxon>
        <taxon>Opisthorchis</taxon>
    </lineage>
</organism>
<dbReference type="Proteomes" id="UP000054324">
    <property type="component" value="Unassembled WGS sequence"/>
</dbReference>
<dbReference type="GeneID" id="20319533"/>
<accession>A0A074ZP92</accession>
<name>A0A074ZP92_OPIVI</name>
<keyword evidence="3" id="KW-1185">Reference proteome</keyword>
<feature type="compositionally biased region" description="Polar residues" evidence="1">
    <location>
        <begin position="95"/>
        <end position="118"/>
    </location>
</feature>
<reference evidence="2 3" key="1">
    <citation type="submission" date="2013-11" db="EMBL/GenBank/DDBJ databases">
        <title>Opisthorchis viverrini - life in the bile duct.</title>
        <authorList>
            <person name="Young N.D."/>
            <person name="Nagarajan N."/>
            <person name="Lin S.J."/>
            <person name="Korhonen P.K."/>
            <person name="Jex A.R."/>
            <person name="Hall R.S."/>
            <person name="Safavi-Hemami H."/>
            <person name="Kaewkong W."/>
            <person name="Bertrand D."/>
            <person name="Gao S."/>
            <person name="Seet Q."/>
            <person name="Wongkham S."/>
            <person name="Teh B.T."/>
            <person name="Wongkham C."/>
            <person name="Intapan P.M."/>
            <person name="Maleewong W."/>
            <person name="Yang X."/>
            <person name="Hu M."/>
            <person name="Wang Z."/>
            <person name="Hofmann A."/>
            <person name="Sternberg P.W."/>
            <person name="Tan P."/>
            <person name="Wang J."/>
            <person name="Gasser R.B."/>
        </authorList>
    </citation>
    <scope>NUCLEOTIDE SEQUENCE [LARGE SCALE GENOMIC DNA]</scope>
</reference>
<evidence type="ECO:0000313" key="3">
    <source>
        <dbReference type="Proteomes" id="UP000054324"/>
    </source>
</evidence>
<sequence>MPPEGCTGAAILPGCPNLDRGSRGAEVGLEPRTFRTLSVPSCRATRRRHEGWDTARSPKPRKGKSRSRGRVGTKDISVTNITAVQPLEAKRSTAEQETVMQSTNGRPCSSFSWDESTQ</sequence>
<dbReference type="AlphaFoldDB" id="A0A074ZP92"/>
<feature type="region of interest" description="Disordered" evidence="1">
    <location>
        <begin position="39"/>
        <end position="118"/>
    </location>
</feature>
<dbReference type="STRING" id="6198.A0A074ZP92"/>
<dbReference type="EMBL" id="KL596718">
    <property type="protein sequence ID" value="KER27632.1"/>
    <property type="molecule type" value="Genomic_DNA"/>
</dbReference>
<evidence type="ECO:0000256" key="1">
    <source>
        <dbReference type="SAM" id="MobiDB-lite"/>
    </source>
</evidence>
<gene>
    <name evidence="2" type="ORF">T265_05351</name>
</gene>
<dbReference type="RefSeq" id="XP_009168606.1">
    <property type="nucleotide sequence ID" value="XM_009170342.1"/>
</dbReference>
<feature type="compositionally biased region" description="Basic residues" evidence="1">
    <location>
        <begin position="58"/>
        <end position="71"/>
    </location>
</feature>
<proteinExistence type="predicted"/>
<evidence type="ECO:0000313" key="2">
    <source>
        <dbReference type="EMBL" id="KER27632.1"/>
    </source>
</evidence>